<reference evidence="3 4" key="1">
    <citation type="journal article" date="2013" name="Stand. Genomic Sci.">
        <title>Genomic Encyclopedia of Type Strains, Phase I: The one thousand microbial genomes (KMG-I) project.</title>
        <authorList>
            <person name="Kyrpides N.C."/>
            <person name="Woyke T."/>
            <person name="Eisen J.A."/>
            <person name="Garrity G."/>
            <person name="Lilburn T.G."/>
            <person name="Beck B.J."/>
            <person name="Whitman W.B."/>
            <person name="Hugenholtz P."/>
            <person name="Klenk H.P."/>
        </authorList>
    </citation>
    <scope>NUCLEOTIDE SEQUENCE [LARGE SCALE GENOMIC DNA]</scope>
    <source>
        <strain evidence="3 4">DSM 13484</strain>
    </source>
</reference>
<dbReference type="AlphaFoldDB" id="A0A562T6B2"/>
<gene>
    <name evidence="3" type="ORF">LX66_3170</name>
</gene>
<dbReference type="EMBL" id="VLLG01000003">
    <property type="protein sequence ID" value="TWI89077.1"/>
    <property type="molecule type" value="Genomic_DNA"/>
</dbReference>
<keyword evidence="4" id="KW-1185">Reference proteome</keyword>
<feature type="signal peptide" evidence="1">
    <location>
        <begin position="1"/>
        <end position="21"/>
    </location>
</feature>
<protein>
    <submittedName>
        <fullName evidence="3">Outer membrane protein with beta-barrel domain</fullName>
    </submittedName>
</protein>
<comment type="caution">
    <text evidence="3">The sequence shown here is derived from an EMBL/GenBank/DDBJ whole genome shotgun (WGS) entry which is preliminary data.</text>
</comment>
<evidence type="ECO:0000256" key="1">
    <source>
        <dbReference type="SAM" id="SignalP"/>
    </source>
</evidence>
<accession>A0A562T6B2</accession>
<dbReference type="InterPro" id="IPR025665">
    <property type="entry name" value="Beta-barrel_OMP_2"/>
</dbReference>
<name>A0A562T6B2_CHIJA</name>
<dbReference type="Proteomes" id="UP000316778">
    <property type="component" value="Unassembled WGS sequence"/>
</dbReference>
<feature type="chain" id="PRO_5021775256" evidence="1">
    <location>
        <begin position="22"/>
        <end position="197"/>
    </location>
</feature>
<proteinExistence type="predicted"/>
<organism evidence="3 4">
    <name type="scientific">Chitinophaga japonensis</name>
    <name type="common">Flexibacter japonensis</name>
    <dbReference type="NCBI Taxonomy" id="104662"/>
    <lineage>
        <taxon>Bacteria</taxon>
        <taxon>Pseudomonadati</taxon>
        <taxon>Bacteroidota</taxon>
        <taxon>Chitinophagia</taxon>
        <taxon>Chitinophagales</taxon>
        <taxon>Chitinophagaceae</taxon>
        <taxon>Chitinophaga</taxon>
    </lineage>
</organism>
<keyword evidence="1" id="KW-0732">Signal</keyword>
<evidence type="ECO:0000259" key="2">
    <source>
        <dbReference type="Pfam" id="PF13568"/>
    </source>
</evidence>
<evidence type="ECO:0000313" key="3">
    <source>
        <dbReference type="EMBL" id="TWI89077.1"/>
    </source>
</evidence>
<evidence type="ECO:0000313" key="4">
    <source>
        <dbReference type="Proteomes" id="UP000316778"/>
    </source>
</evidence>
<dbReference type="OrthoDB" id="947434at2"/>
<sequence>MTNKLLATVAGLLLLATAGHGQSFHYGLKADLLFTNINGKGMSGSFRPGVNAGIFTEYSLGKKWGLQPELLFTLFNNKSEDFLKYYVNSGNSSSNGNINLGYLSIPLLLQYKINDVFSVHAGPQYSLLLYSSESLLQNNRDAFAGSDLGVAAGLTLQVSQVRFYGRYVMGLSNVNDVDDRYKWNTNQIQLGIGIAIR</sequence>
<feature type="domain" description="Outer membrane protein beta-barrel" evidence="2">
    <location>
        <begin position="22"/>
        <end position="174"/>
    </location>
</feature>
<dbReference type="Pfam" id="PF13568">
    <property type="entry name" value="OMP_b-brl_2"/>
    <property type="match status" value="1"/>
</dbReference>
<dbReference type="RefSeq" id="WP_145715142.1">
    <property type="nucleotide sequence ID" value="NZ_BAAAFY010000001.1"/>
</dbReference>